<dbReference type="EMBL" id="WMIB01000007">
    <property type="protein sequence ID" value="MTH53600.1"/>
    <property type="molecule type" value="Genomic_DNA"/>
</dbReference>
<dbReference type="InterPro" id="IPR023405">
    <property type="entry name" value="Topo_IA_core_domain"/>
</dbReference>
<dbReference type="InterPro" id="IPR005738">
    <property type="entry name" value="TopoIII"/>
</dbReference>
<evidence type="ECO:0000256" key="5">
    <source>
        <dbReference type="ARBA" id="ARBA00023029"/>
    </source>
</evidence>
<comment type="catalytic activity">
    <reaction evidence="1 8">
        <text>ATP-independent breakage of single-stranded DNA, followed by passage and rejoining.</text>
        <dbReference type="EC" id="5.6.2.1"/>
    </reaction>
</comment>
<dbReference type="EC" id="5.6.2.1" evidence="8"/>
<keyword evidence="6 8" id="KW-0238">DNA-binding</keyword>
<organism evidence="11 12">
    <name type="scientific">Metabacillus mangrovi</name>
    <dbReference type="NCBI Taxonomy" id="1491830"/>
    <lineage>
        <taxon>Bacteria</taxon>
        <taxon>Bacillati</taxon>
        <taxon>Bacillota</taxon>
        <taxon>Bacilli</taxon>
        <taxon>Bacillales</taxon>
        <taxon>Bacillaceae</taxon>
        <taxon>Metabacillus</taxon>
    </lineage>
</organism>
<evidence type="ECO:0000256" key="8">
    <source>
        <dbReference type="HAMAP-Rule" id="MF_00953"/>
    </source>
</evidence>
<dbReference type="OrthoDB" id="9803554at2"/>
<dbReference type="Gene3D" id="3.40.50.140">
    <property type="match status" value="1"/>
</dbReference>
<dbReference type="PANTHER" id="PTHR11390">
    <property type="entry name" value="PROKARYOTIC DNA TOPOISOMERASE"/>
    <property type="match status" value="1"/>
</dbReference>
<dbReference type="GO" id="GO:0006265">
    <property type="term" value="P:DNA topological change"/>
    <property type="evidence" value="ECO:0007669"/>
    <property type="project" value="UniProtKB-UniRule"/>
</dbReference>
<feature type="site" description="Interaction with DNA" evidence="8">
    <location>
        <position position="313"/>
    </location>
</feature>
<dbReference type="SUPFAM" id="SSF56712">
    <property type="entry name" value="Prokaryotic type I DNA topoisomerase"/>
    <property type="match status" value="1"/>
</dbReference>
<dbReference type="Proteomes" id="UP000434639">
    <property type="component" value="Unassembled WGS sequence"/>
</dbReference>
<feature type="site" description="Interaction with DNA" evidence="8">
    <location>
        <position position="168"/>
    </location>
</feature>
<feature type="region of interest" description="Interaction with DNA" evidence="8">
    <location>
        <begin position="187"/>
        <end position="192"/>
    </location>
</feature>
<dbReference type="InterPro" id="IPR013825">
    <property type="entry name" value="Topo_IA_cen_sub2"/>
</dbReference>
<feature type="binding site" evidence="8">
    <location>
        <position position="105"/>
    </location>
    <ligand>
        <name>Mg(2+)</name>
        <dbReference type="ChEBI" id="CHEBI:18420"/>
        <note>catalytic</note>
    </ligand>
</feature>
<dbReference type="InterPro" id="IPR013497">
    <property type="entry name" value="Topo_IA_cen"/>
</dbReference>
<feature type="site" description="Interaction with DNA" evidence="8">
    <location>
        <position position="176"/>
    </location>
</feature>
<dbReference type="Gene3D" id="2.70.20.10">
    <property type="entry name" value="Topoisomerase I, domain 3"/>
    <property type="match status" value="1"/>
</dbReference>
<dbReference type="NCBIfam" id="TIGR01056">
    <property type="entry name" value="topB"/>
    <property type="match status" value="1"/>
</dbReference>
<dbReference type="GO" id="GO:0003677">
    <property type="term" value="F:DNA binding"/>
    <property type="evidence" value="ECO:0007669"/>
    <property type="project" value="UniProtKB-KW"/>
</dbReference>
<dbReference type="SMART" id="SM00437">
    <property type="entry name" value="TOP1Ac"/>
    <property type="match status" value="1"/>
</dbReference>
<evidence type="ECO:0000259" key="10">
    <source>
        <dbReference type="PROSITE" id="PS52039"/>
    </source>
</evidence>
<dbReference type="InterPro" id="IPR013826">
    <property type="entry name" value="Topo_IA_cen_sub3"/>
</dbReference>
<gene>
    <name evidence="8 11" type="primary">topB</name>
    <name evidence="11" type="ORF">GKZ89_09310</name>
</gene>
<dbReference type="InterPro" id="IPR013824">
    <property type="entry name" value="Topo_IA_cen_sub1"/>
</dbReference>
<dbReference type="InterPro" id="IPR034144">
    <property type="entry name" value="TOPRIM_TopoIII"/>
</dbReference>
<evidence type="ECO:0000256" key="1">
    <source>
        <dbReference type="ARBA" id="ARBA00000213"/>
    </source>
</evidence>
<evidence type="ECO:0000256" key="7">
    <source>
        <dbReference type="ARBA" id="ARBA00023235"/>
    </source>
</evidence>
<proteinExistence type="inferred from homology"/>
<dbReference type="InterPro" id="IPR000380">
    <property type="entry name" value="Topo_IA"/>
</dbReference>
<feature type="domain" description="Topo IA-type catalytic" evidence="10">
    <location>
        <begin position="153"/>
        <end position="588"/>
    </location>
</feature>
<evidence type="ECO:0000256" key="2">
    <source>
        <dbReference type="ARBA" id="ARBA00009446"/>
    </source>
</evidence>
<dbReference type="InterPro" id="IPR023406">
    <property type="entry name" value="Topo_IA_AS"/>
</dbReference>
<dbReference type="SMART" id="SM00493">
    <property type="entry name" value="TOPRIM"/>
    <property type="match status" value="1"/>
</dbReference>
<evidence type="ECO:0000313" key="12">
    <source>
        <dbReference type="Proteomes" id="UP000434639"/>
    </source>
</evidence>
<dbReference type="PROSITE" id="PS00396">
    <property type="entry name" value="TOPO_IA_1"/>
    <property type="match status" value="1"/>
</dbReference>
<feature type="domain" description="Toprim" evidence="9">
    <location>
        <begin position="3"/>
        <end position="136"/>
    </location>
</feature>
<keyword evidence="5 8" id="KW-0799">Topoisomerase</keyword>
<dbReference type="PROSITE" id="PS52039">
    <property type="entry name" value="TOPO_IA_2"/>
    <property type="match status" value="1"/>
</dbReference>
<keyword evidence="4 8" id="KW-0460">Magnesium</keyword>
<dbReference type="CDD" id="cd00186">
    <property type="entry name" value="TOP1Ac"/>
    <property type="match status" value="1"/>
</dbReference>
<dbReference type="Pfam" id="PF01131">
    <property type="entry name" value="Topoisom_bac"/>
    <property type="match status" value="1"/>
</dbReference>
<comment type="caution">
    <text evidence="11">The sequence shown here is derived from an EMBL/GenBank/DDBJ whole genome shotgun (WGS) entry which is preliminary data.</text>
</comment>
<dbReference type="GO" id="GO:0000287">
    <property type="term" value="F:magnesium ion binding"/>
    <property type="evidence" value="ECO:0007669"/>
    <property type="project" value="UniProtKB-UniRule"/>
</dbReference>
<dbReference type="GO" id="GO:0006310">
    <property type="term" value="P:DNA recombination"/>
    <property type="evidence" value="ECO:0007669"/>
    <property type="project" value="TreeGrafter"/>
</dbReference>
<dbReference type="GO" id="GO:0003917">
    <property type="term" value="F:DNA topoisomerase type I (single strand cut, ATP-independent) activity"/>
    <property type="evidence" value="ECO:0007669"/>
    <property type="project" value="UniProtKB-UniRule"/>
</dbReference>
<dbReference type="Gene3D" id="1.10.290.10">
    <property type="entry name" value="Topoisomerase I, domain 4"/>
    <property type="match status" value="1"/>
</dbReference>
<keyword evidence="3 8" id="KW-0479">Metal-binding</keyword>
<keyword evidence="12" id="KW-1185">Reference proteome</keyword>
<evidence type="ECO:0000256" key="3">
    <source>
        <dbReference type="ARBA" id="ARBA00022723"/>
    </source>
</evidence>
<dbReference type="SMART" id="SM00436">
    <property type="entry name" value="TOP1Bc"/>
    <property type="match status" value="1"/>
</dbReference>
<dbReference type="Pfam" id="PF01751">
    <property type="entry name" value="Toprim"/>
    <property type="match status" value="1"/>
</dbReference>
<evidence type="ECO:0000259" key="9">
    <source>
        <dbReference type="PROSITE" id="PS50880"/>
    </source>
</evidence>
<dbReference type="InterPro" id="IPR006171">
    <property type="entry name" value="TOPRIM_dom"/>
</dbReference>
<comment type="cofactor">
    <cofactor evidence="8">
        <name>Mg(2+)</name>
        <dbReference type="ChEBI" id="CHEBI:18420"/>
    </cofactor>
</comment>
<dbReference type="NCBIfam" id="NF005829">
    <property type="entry name" value="PRK07726.1"/>
    <property type="match status" value="1"/>
</dbReference>
<protein>
    <recommendedName>
        <fullName evidence="8">DNA topoisomerase 3</fullName>
        <ecNumber evidence="8">5.6.2.1</ecNumber>
    </recommendedName>
    <alternativeName>
        <fullName evidence="8">DNA topoisomerase III</fullName>
    </alternativeName>
</protein>
<dbReference type="PANTHER" id="PTHR11390:SF21">
    <property type="entry name" value="DNA TOPOISOMERASE 3-ALPHA"/>
    <property type="match status" value="1"/>
</dbReference>
<sequence length="721" mass="80717">MSKTVVLAEKPSVARDIARVLKAERKGNGYLEGSRYIVTWALGHLVTLADPEMYDQKYKSWDLNELPIMPDQLKLTVIKQSSKQFHAVKALLNRGDVTDIVIATDAGREGELVARWILEKAKVSKPLKRLWISSVTDQAIRQGFQNLKDGGEYEFLYHSAVARSEADWFVGINATRALTTKFNAQLSCGRVQTPTLAMIAKREEEIAEFKPKKFYGISASAGNGLKLAWRSGRTNETRMFDKGEADSLLAKLQGKQGFIKEVKRTKKKSFAPALYDLTELQRDAYKRFEYSAKQTLSIMQKLYEQHKAVTYPRTDSRFLSSDMTATLKDRVKAVEIKPYAPYAMSILKKGIKTSKAFVDDSKVSDHHAIIPTEETPLLSSLTSQERNIYDLIVRRFLAVLSEPYEYEQTSITADIGGEVFTAKGNRVLSLGWKEAAGKDPEEEAASDVPLVKEGEAFQPKLIETEGETKPPERFNEGTLLSAMENPAKFMAGEDQDLIKTIGETGGLGTVATRADIIEKLFSSFVIEKQGKHIKVTSKGKQLLGLVPEELKSPVLTAEWEQKLAAIAKGKLPKDRFISEMKAYAGQVVTDIKNSGQKFKHDNVTGTKCPDCGKLMLEVKGKKGKMLVCQDRECGNRKNISKTTNARCPKCHKRLELRGEGEGQMFTCVCGHREKLSTFNERRKKEKSHNVSKKEVANYMKKQDDDFSNNALADALAKLKLK</sequence>
<dbReference type="Gene3D" id="1.10.460.10">
    <property type="entry name" value="Topoisomerase I, domain 2"/>
    <property type="match status" value="1"/>
</dbReference>
<dbReference type="PRINTS" id="PR00417">
    <property type="entry name" value="PRTPISMRASEI"/>
</dbReference>
<accession>A0A7X2S4X8</accession>
<evidence type="ECO:0000256" key="6">
    <source>
        <dbReference type="ARBA" id="ARBA00023125"/>
    </source>
</evidence>
<comment type="similarity">
    <text evidence="2 8">Belongs to the type IA topoisomerase family.</text>
</comment>
<reference evidence="11 12" key="1">
    <citation type="journal article" date="2017" name="Int. J. Syst. Evol. Microbiol.">
        <title>Bacillus mangrovi sp. nov., isolated from a sediment sample from a mangrove forest.</title>
        <authorList>
            <person name="Gupta V."/>
            <person name="Singh P.K."/>
            <person name="Korpole S."/>
            <person name="Tanuku N.R.S."/>
            <person name="Pinnaka A.K."/>
        </authorList>
    </citation>
    <scope>NUCLEOTIDE SEQUENCE [LARGE SCALE GENOMIC DNA]</scope>
    <source>
        <strain evidence="11 12">KCTC 33872</strain>
    </source>
</reference>
<dbReference type="AlphaFoldDB" id="A0A7X2S4X8"/>
<evidence type="ECO:0000313" key="11">
    <source>
        <dbReference type="EMBL" id="MTH53600.1"/>
    </source>
</evidence>
<dbReference type="CDD" id="cd03362">
    <property type="entry name" value="TOPRIM_TopoIA_TopoIII"/>
    <property type="match status" value="1"/>
</dbReference>
<evidence type="ECO:0000256" key="4">
    <source>
        <dbReference type="ARBA" id="ARBA00022842"/>
    </source>
</evidence>
<dbReference type="GO" id="GO:0043597">
    <property type="term" value="C:cytoplasmic replication fork"/>
    <property type="evidence" value="ECO:0007669"/>
    <property type="project" value="TreeGrafter"/>
</dbReference>
<dbReference type="GO" id="GO:0006281">
    <property type="term" value="P:DNA repair"/>
    <property type="evidence" value="ECO:0007669"/>
    <property type="project" value="TreeGrafter"/>
</dbReference>
<dbReference type="InterPro" id="IPR003602">
    <property type="entry name" value="Topo_IA_DNA-bd_dom"/>
</dbReference>
<dbReference type="InterPro" id="IPR003601">
    <property type="entry name" value="Topo_IA_2"/>
</dbReference>
<comment type="function">
    <text evidence="8">Releases the supercoiling and torsional tension of DNA, which is introduced during the DNA replication and transcription, by transiently cleaving and rejoining one strand of the DNA duplex. Introduces a single-strand break via transesterification at a target site in duplex DNA. The scissile phosphodiester is attacked by the catalytic tyrosine of the enzyme, resulting in the formation of a DNA-(5'-phosphotyrosyl)-enzyme intermediate and the expulsion of a 3'-OH DNA strand. The free DNA strand then undergoes passage around the unbroken strand, thus removing DNA supercoils. Finally, in the religation step, the DNA 3'-OH attacks the covalent intermediate to expel the active-site tyrosine and restore the DNA phosphodiester backbone.</text>
</comment>
<dbReference type="PROSITE" id="PS50880">
    <property type="entry name" value="TOPRIM"/>
    <property type="match status" value="1"/>
</dbReference>
<name>A0A7X2S4X8_9BACI</name>
<comment type="caution">
    <text evidence="8">Lacks conserved residue(s) required for the propagation of feature annotation.</text>
</comment>
<feature type="site" description="Interaction with DNA" evidence="8">
    <location>
        <position position="61"/>
    </location>
</feature>
<feature type="active site" description="O-(5'-phospho-DNA)-tyrosine intermediate" evidence="8">
    <location>
        <position position="311"/>
    </location>
</feature>
<dbReference type="HAMAP" id="MF_00953">
    <property type="entry name" value="Topoisom_3_prok"/>
    <property type="match status" value="1"/>
</dbReference>
<feature type="binding site" evidence="8">
    <location>
        <position position="9"/>
    </location>
    <ligand>
        <name>Mg(2+)</name>
        <dbReference type="ChEBI" id="CHEBI:18420"/>
        <note>catalytic</note>
    </ligand>
</feature>
<keyword evidence="7 8" id="KW-0413">Isomerase</keyword>
<dbReference type="RefSeq" id="WP_155112132.1">
    <property type="nucleotide sequence ID" value="NZ_WMIB01000007.1"/>
</dbReference>